<dbReference type="Gene3D" id="3.40.50.300">
    <property type="entry name" value="P-loop containing nucleotide triphosphate hydrolases"/>
    <property type="match status" value="1"/>
</dbReference>
<keyword evidence="7 13" id="KW-0963">Cytoplasm</keyword>
<feature type="domain" description="Phosphoribulokinase/uridine kinase" evidence="14">
    <location>
        <begin position="88"/>
        <end position="229"/>
    </location>
</feature>
<proteinExistence type="inferred from homology"/>
<evidence type="ECO:0000256" key="11">
    <source>
        <dbReference type="ARBA" id="ARBA00022840"/>
    </source>
</evidence>
<evidence type="ECO:0000259" key="14">
    <source>
        <dbReference type="Pfam" id="PF00485"/>
    </source>
</evidence>
<keyword evidence="8 15" id="KW-0808">Transferase</keyword>
<dbReference type="SUPFAM" id="SSF52540">
    <property type="entry name" value="P-loop containing nucleoside triphosphate hydrolases"/>
    <property type="match status" value="1"/>
</dbReference>
<dbReference type="InterPro" id="IPR004566">
    <property type="entry name" value="PanK"/>
</dbReference>
<organism evidence="15 16">
    <name type="scientific">Candidatus Purcelliella pentastirinorum</name>
    <dbReference type="NCBI Taxonomy" id="472834"/>
    <lineage>
        <taxon>Bacteria</taxon>
        <taxon>Pseudomonadati</taxon>
        <taxon>Pseudomonadota</taxon>
        <taxon>Gammaproteobacteria</taxon>
        <taxon>Enterobacterales</taxon>
        <taxon>Enterobacteriaceae</taxon>
        <taxon>Candidatus Purcelliella</taxon>
    </lineage>
</organism>
<keyword evidence="12 13" id="KW-0173">Coenzyme A biosynthesis</keyword>
<evidence type="ECO:0000256" key="5">
    <source>
        <dbReference type="ARBA" id="ARBA00012102"/>
    </source>
</evidence>
<name>A0AAX3NAE9_9ENTR</name>
<comment type="similarity">
    <text evidence="4 13">Belongs to the prokaryotic pantothenate kinase family.</text>
</comment>
<dbReference type="NCBIfam" id="TIGR00554">
    <property type="entry name" value="panK_bact"/>
    <property type="match status" value="1"/>
</dbReference>
<evidence type="ECO:0000256" key="8">
    <source>
        <dbReference type="ARBA" id="ARBA00022679"/>
    </source>
</evidence>
<dbReference type="AlphaFoldDB" id="A0AAX3NAE9"/>
<keyword evidence="10 15" id="KW-0418">Kinase</keyword>
<evidence type="ECO:0000256" key="2">
    <source>
        <dbReference type="ARBA" id="ARBA00004496"/>
    </source>
</evidence>
<dbReference type="PIRSF" id="PIRSF000545">
    <property type="entry name" value="Pantothenate_kin"/>
    <property type="match status" value="1"/>
</dbReference>
<dbReference type="RefSeq" id="WP_274360465.1">
    <property type="nucleotide sequence ID" value="NZ_CP110496.1"/>
</dbReference>
<dbReference type="EMBL" id="CP110496">
    <property type="protein sequence ID" value="WDI78440.1"/>
    <property type="molecule type" value="Genomic_DNA"/>
</dbReference>
<evidence type="ECO:0000313" key="16">
    <source>
        <dbReference type="Proteomes" id="UP001214992"/>
    </source>
</evidence>
<dbReference type="GO" id="GO:0004594">
    <property type="term" value="F:pantothenate kinase activity"/>
    <property type="evidence" value="ECO:0007669"/>
    <property type="project" value="UniProtKB-EC"/>
</dbReference>
<evidence type="ECO:0000256" key="4">
    <source>
        <dbReference type="ARBA" id="ARBA00006087"/>
    </source>
</evidence>
<keyword evidence="9" id="KW-0547">Nucleotide-binding</keyword>
<dbReference type="GO" id="GO:0005737">
    <property type="term" value="C:cytoplasm"/>
    <property type="evidence" value="ECO:0007669"/>
    <property type="project" value="UniProtKB-SubCell"/>
</dbReference>
<dbReference type="InterPro" id="IPR027417">
    <property type="entry name" value="P-loop_NTPase"/>
</dbReference>
<comment type="catalytic activity">
    <reaction evidence="1 13">
        <text>(R)-pantothenate + ATP = (R)-4'-phosphopantothenate + ADP + H(+)</text>
        <dbReference type="Rhea" id="RHEA:16373"/>
        <dbReference type="ChEBI" id="CHEBI:10986"/>
        <dbReference type="ChEBI" id="CHEBI:15378"/>
        <dbReference type="ChEBI" id="CHEBI:29032"/>
        <dbReference type="ChEBI" id="CHEBI:30616"/>
        <dbReference type="ChEBI" id="CHEBI:456216"/>
        <dbReference type="EC" id="2.7.1.33"/>
    </reaction>
</comment>
<evidence type="ECO:0000256" key="3">
    <source>
        <dbReference type="ARBA" id="ARBA00005225"/>
    </source>
</evidence>
<evidence type="ECO:0000256" key="7">
    <source>
        <dbReference type="ARBA" id="ARBA00022490"/>
    </source>
</evidence>
<dbReference type="PANTHER" id="PTHR10285">
    <property type="entry name" value="URIDINE KINASE"/>
    <property type="match status" value="1"/>
</dbReference>
<evidence type="ECO:0000313" key="15">
    <source>
        <dbReference type="EMBL" id="WDI78440.1"/>
    </source>
</evidence>
<gene>
    <name evidence="15" type="primary">coaA</name>
    <name evidence="15" type="ORF">ONB71_01905</name>
</gene>
<sequence>MNKKNTKKIMFLNFKKKEWEKISKYKENRTEYKKMIKIIQNKKLKIEDNNIDSYFLILKLLTLNFNNYLNINKKIKKITKNKNSTPYIIGITGSVASGKTTLAQTIKIFLKKYLKKKITNISTDNFLYSNKKLEKKKITHKKGFPESYNFKNLMKFLQKVKLKKEKIKIPKYSHLNYDIIKNKHIKINKTDILILEGLNILQIKSYQQQKNKQKKILSDLINFSIYVHAPEKFLKKWYKDRLLNLYKNRNQYKECFLKKFNNLTKKELFNQLTLIWNTINKLNLTKNILPTKERATLILNKTYNHKINKIKYKI</sequence>
<protein>
    <recommendedName>
        <fullName evidence="6 13">Pantothenate kinase</fullName>
        <ecNumber evidence="5 13">2.7.1.33</ecNumber>
    </recommendedName>
</protein>
<evidence type="ECO:0000256" key="10">
    <source>
        <dbReference type="ARBA" id="ARBA00022777"/>
    </source>
</evidence>
<dbReference type="GO" id="GO:0005524">
    <property type="term" value="F:ATP binding"/>
    <property type="evidence" value="ECO:0007669"/>
    <property type="project" value="UniProtKB-KW"/>
</dbReference>
<evidence type="ECO:0000256" key="6">
    <source>
        <dbReference type="ARBA" id="ARBA00015080"/>
    </source>
</evidence>
<comment type="subcellular location">
    <subcellularLocation>
        <location evidence="2 13">Cytoplasm</location>
    </subcellularLocation>
</comment>
<dbReference type="Proteomes" id="UP001214992">
    <property type="component" value="Chromosome"/>
</dbReference>
<reference evidence="15" key="1">
    <citation type="submission" date="2022-11" db="EMBL/GenBank/DDBJ databases">
        <title>Genomic comparisons reveal selection pressure and functional variation between nutritional endosymbionts of cave-adapted and epigean Hawaiian planthoppers.</title>
        <authorList>
            <person name="Gossett J.M."/>
            <person name="Porter M.L."/>
            <person name="Vasquez Y."/>
            <person name="Bennett G.M."/>
            <person name="Chong R.A."/>
        </authorList>
    </citation>
    <scope>NUCLEOTIDE SEQUENCE</scope>
    <source>
        <strain evidence="15">OPOL2</strain>
    </source>
</reference>
<dbReference type="Pfam" id="PF00485">
    <property type="entry name" value="PRK"/>
    <property type="match status" value="1"/>
</dbReference>
<evidence type="ECO:0000256" key="9">
    <source>
        <dbReference type="ARBA" id="ARBA00022741"/>
    </source>
</evidence>
<keyword evidence="11" id="KW-0067">ATP-binding</keyword>
<accession>A0AAX3NAE9</accession>
<evidence type="ECO:0000256" key="13">
    <source>
        <dbReference type="RuleBase" id="RU003530"/>
    </source>
</evidence>
<dbReference type="InterPro" id="IPR006083">
    <property type="entry name" value="PRK/URK"/>
</dbReference>
<evidence type="ECO:0000256" key="1">
    <source>
        <dbReference type="ARBA" id="ARBA00001206"/>
    </source>
</evidence>
<dbReference type="EC" id="2.7.1.33" evidence="5 13"/>
<dbReference type="GO" id="GO:0015937">
    <property type="term" value="P:coenzyme A biosynthetic process"/>
    <property type="evidence" value="ECO:0007669"/>
    <property type="project" value="UniProtKB-KW"/>
</dbReference>
<evidence type="ECO:0000256" key="12">
    <source>
        <dbReference type="ARBA" id="ARBA00022993"/>
    </source>
</evidence>
<comment type="pathway">
    <text evidence="3 13">Cofactor biosynthesis; coenzyme A biosynthesis; CoA from (R)-pantothenate: step 1/5.</text>
</comment>